<gene>
    <name evidence="1" type="ORF">QQF64_028198</name>
</gene>
<accession>A0ABR3N622</accession>
<dbReference type="EMBL" id="JAYMGO010000006">
    <property type="protein sequence ID" value="KAL1272336.1"/>
    <property type="molecule type" value="Genomic_DNA"/>
</dbReference>
<reference evidence="1 2" key="1">
    <citation type="submission" date="2023-09" db="EMBL/GenBank/DDBJ databases">
        <authorList>
            <person name="Wang M."/>
        </authorList>
    </citation>
    <scope>NUCLEOTIDE SEQUENCE [LARGE SCALE GENOMIC DNA]</scope>
    <source>
        <strain evidence="1">GT-2023</strain>
        <tissue evidence="1">Liver</tissue>
    </source>
</reference>
<name>A0ABR3N622_9TELE</name>
<organism evidence="1 2">
    <name type="scientific">Cirrhinus molitorella</name>
    <name type="common">mud carp</name>
    <dbReference type="NCBI Taxonomy" id="172907"/>
    <lineage>
        <taxon>Eukaryota</taxon>
        <taxon>Metazoa</taxon>
        <taxon>Chordata</taxon>
        <taxon>Craniata</taxon>
        <taxon>Vertebrata</taxon>
        <taxon>Euteleostomi</taxon>
        <taxon>Actinopterygii</taxon>
        <taxon>Neopterygii</taxon>
        <taxon>Teleostei</taxon>
        <taxon>Ostariophysi</taxon>
        <taxon>Cypriniformes</taxon>
        <taxon>Cyprinidae</taxon>
        <taxon>Labeoninae</taxon>
        <taxon>Labeonini</taxon>
        <taxon>Cirrhinus</taxon>
    </lineage>
</organism>
<protein>
    <submittedName>
        <fullName evidence="1">Uncharacterized protein</fullName>
    </submittedName>
</protein>
<comment type="caution">
    <text evidence="1">The sequence shown here is derived from an EMBL/GenBank/DDBJ whole genome shotgun (WGS) entry which is preliminary data.</text>
</comment>
<proteinExistence type="predicted"/>
<sequence length="99" mass="10916">MGVCASSSSHIVKASWRSLVGDVKPQERGEKEKAQGRKWPSLFHEHTHALTEVTYESAEYAGMAEQDLCGSLSERNHLKAPDATLISYPSCASSNIRRI</sequence>
<evidence type="ECO:0000313" key="2">
    <source>
        <dbReference type="Proteomes" id="UP001558613"/>
    </source>
</evidence>
<dbReference type="Proteomes" id="UP001558613">
    <property type="component" value="Unassembled WGS sequence"/>
</dbReference>
<evidence type="ECO:0000313" key="1">
    <source>
        <dbReference type="EMBL" id="KAL1272336.1"/>
    </source>
</evidence>
<keyword evidence="2" id="KW-1185">Reference proteome</keyword>